<feature type="compositionally biased region" description="Low complexity" evidence="2">
    <location>
        <begin position="597"/>
        <end position="616"/>
    </location>
</feature>
<comment type="subcellular location">
    <subcellularLocation>
        <location evidence="1">Nucleus</location>
        <location evidence="1">Nucleolus</location>
    </subcellularLocation>
</comment>
<evidence type="ECO:0000313" key="4">
    <source>
        <dbReference type="EMBL" id="UKK00487.2"/>
    </source>
</evidence>
<organism evidence="4 5">
    <name type="scientific">Theileria orientalis</name>
    <dbReference type="NCBI Taxonomy" id="68886"/>
    <lineage>
        <taxon>Eukaryota</taxon>
        <taxon>Sar</taxon>
        <taxon>Alveolata</taxon>
        <taxon>Apicomplexa</taxon>
        <taxon>Aconoidasida</taxon>
        <taxon>Piroplasmida</taxon>
        <taxon>Theileriidae</taxon>
        <taxon>Theileria</taxon>
    </lineage>
</organism>
<dbReference type="InterPro" id="IPR035369">
    <property type="entry name" value="Nrap_D4"/>
</dbReference>
<dbReference type="Pfam" id="PF17405">
    <property type="entry name" value="Nrap_D4"/>
    <property type="match status" value="1"/>
</dbReference>
<dbReference type="AlphaFoldDB" id="A0A976MA38"/>
<comment type="similarity">
    <text evidence="1">Belongs to the NRAP family.</text>
</comment>
<protein>
    <recommendedName>
        <fullName evidence="3">Nrap protein domain-containing protein</fullName>
    </recommendedName>
</protein>
<gene>
    <name evidence="4" type="ORF">MACK_000560</name>
</gene>
<proteinExistence type="inferred from homology"/>
<evidence type="ECO:0000256" key="1">
    <source>
        <dbReference type="RuleBase" id="RU364032"/>
    </source>
</evidence>
<dbReference type="GO" id="GO:0006409">
    <property type="term" value="P:tRNA export from nucleus"/>
    <property type="evidence" value="ECO:0007669"/>
    <property type="project" value="TreeGrafter"/>
</dbReference>
<dbReference type="GO" id="GO:0034456">
    <property type="term" value="C:UTP-C complex"/>
    <property type="evidence" value="ECO:0007669"/>
    <property type="project" value="TreeGrafter"/>
</dbReference>
<dbReference type="GO" id="GO:0032040">
    <property type="term" value="C:small-subunit processome"/>
    <property type="evidence" value="ECO:0007669"/>
    <property type="project" value="TreeGrafter"/>
</dbReference>
<dbReference type="GO" id="GO:0006364">
    <property type="term" value="P:rRNA processing"/>
    <property type="evidence" value="ECO:0007669"/>
    <property type="project" value="TreeGrafter"/>
</dbReference>
<dbReference type="InterPro" id="IPR005554">
    <property type="entry name" value="NOL6/Upt22"/>
</dbReference>
<dbReference type="Proteomes" id="UP000244811">
    <property type="component" value="Chromosome 1"/>
</dbReference>
<dbReference type="GO" id="GO:0003723">
    <property type="term" value="F:RNA binding"/>
    <property type="evidence" value="ECO:0007669"/>
    <property type="project" value="UniProtKB-KW"/>
</dbReference>
<keyword evidence="1" id="KW-0539">Nucleus</keyword>
<reference evidence="4" key="1">
    <citation type="submission" date="2022-07" db="EMBL/GenBank/DDBJ databases">
        <title>Evaluation of T. orientalis genome assembly methods using nanopore sequencing and analysis of variation between genomes.</title>
        <authorList>
            <person name="Yam J."/>
            <person name="Micallef M.L."/>
            <person name="Liu M."/>
            <person name="Djordjevic S.P."/>
            <person name="Bogema D.R."/>
            <person name="Jenkins C."/>
        </authorList>
    </citation>
    <scope>NUCLEOTIDE SEQUENCE</scope>
    <source>
        <strain evidence="4">Goon Nure</strain>
    </source>
</reference>
<evidence type="ECO:0000256" key="2">
    <source>
        <dbReference type="SAM" id="MobiDB-lite"/>
    </source>
</evidence>
<accession>A0A976MA38</accession>
<evidence type="ECO:0000313" key="5">
    <source>
        <dbReference type="Proteomes" id="UP000244811"/>
    </source>
</evidence>
<keyword evidence="1" id="KW-0694">RNA-binding</keyword>
<dbReference type="EMBL" id="CP056069">
    <property type="protein sequence ID" value="UKK00487.2"/>
    <property type="molecule type" value="Genomic_DNA"/>
</dbReference>
<feature type="region of interest" description="Disordered" evidence="2">
    <location>
        <begin position="597"/>
        <end position="622"/>
    </location>
</feature>
<feature type="domain" description="Nrap protein" evidence="3">
    <location>
        <begin position="678"/>
        <end position="773"/>
    </location>
</feature>
<dbReference type="PANTHER" id="PTHR17972">
    <property type="entry name" value="NUCLEOLAR RNA-ASSOCIATED PROTEIN"/>
    <property type="match status" value="1"/>
</dbReference>
<evidence type="ECO:0000259" key="3">
    <source>
        <dbReference type="Pfam" id="PF17405"/>
    </source>
</evidence>
<name>A0A976MA38_THEOR</name>
<dbReference type="Gene3D" id="1.10.1410.10">
    <property type="match status" value="1"/>
</dbReference>
<sequence length="1190" mass="136866">MNNKRIKRKKISKESTDSTSSQSIDEEDVLKIIKRYKLDINDNKSPYSTLIKLFLGNLNGILDDLIEKKEVESYDIFGGYRYGYLLVNDTNIDILVKIYNNENFTRILNYIKGNLCKLNTANTKETNKDNVNIYVLNNKNVSSNLLNKELAIEVKRSKKEFNFKLYFTIVKYDRKRNVRKVNINEYLIEKLDEIHRKYVNISNAIVLIKLFLQSHNLDKIQLNVGSSCTSLNRNDKDKVEVCRTFCTSELNGHVFNLLLTHLCTINNYSENVKSIILFKNVLTFIVNRVTKESGALVYCEHNNTKNNNITSVDNLIQKKEDGVNDRSYETIETVFNDEIKDKLVESDLYEDYVRVVNSEFSKRISLYTQKYVEVDLFKQVELTFPQLVYYCKIGLAILNGDTSKVDKVRKLFLQRNYLSNFYEHYLFIRTDNSNGIKSKKDSTSNGVYNIAVLKQLLHLLRYVFKERLYLMHLYFIKKYSTDDTGNNNNNSNVINDNNDRNTVNYGTGSTNNINEGVMIYFTFNHNIQGVLDYGPKYTMNTTMSGGDSNREVSNFENKIYEYIWGDNYQLVKTNNIIQYTVNLSKINANSDIGTSNITTNTASTTNTSTNTTSTTKSSRKAKETDEQVLLLREWDENLNYRLLRYVLNNLVNKKLSSRVYVNINNLNVRYPFISEYQKDLISTTNDFTDILTSLEYLPLKILNIQIINETYSYLNLYSPKVGNKEGASDYRDLIKVVVKWEYSNKWPNEELAYNNVVTSLFILISKELKHRYRLDSKFKERYLYVEYGDYTYQLIHYRHNRGGGIGNSSTGNILSSSSNSSFGSMISVISALSGKNSIGNVNSSGLSSGSIGVDDTIANLEYEYVLNEKCRNEVMKNISFINCVKLMKIFMSKYVKVDMNNMIKLLALKAYEDNSIKSESSIVQFLQILYSITHNSNTDNSNTGNTANIGSTNTVNIGNSGSTTNIANTGNIGNGGSTTNTANTGNTNNIGNNVGDDAISNIFKNLSNDVVKKLNEYSGILLKEINNNLQSIPANTNGTSMDEERLNTLLSNDWNYDMIVKLHNPVVNKSISTLGNYDRKKYIEYLLKYYKEYLGELGDMYYYKYKLYSHFNTKTHRHLNLYFKFNKFNFVPRLNYKSHKYPQSIIMPSTHYKYIHNISKDNNLIDAKEHSTEEDVNNVIVVPNSGKSDN</sequence>
<dbReference type="PANTHER" id="PTHR17972:SF0">
    <property type="entry name" value="NUCLEOLAR PROTEIN 6"/>
    <property type="match status" value="1"/>
</dbReference>
<dbReference type="GO" id="GO:0032545">
    <property type="term" value="C:CURI complex"/>
    <property type="evidence" value="ECO:0007669"/>
    <property type="project" value="TreeGrafter"/>
</dbReference>